<name>U5H8T3_USTV1</name>
<dbReference type="InParanoid" id="U5H8T3"/>
<keyword evidence="3" id="KW-1185">Reference proteome</keyword>
<dbReference type="EMBL" id="AEIJ01000352">
    <property type="status" value="NOT_ANNOTATED_CDS"/>
    <property type="molecule type" value="Genomic_DNA"/>
</dbReference>
<dbReference type="Proteomes" id="UP000017200">
    <property type="component" value="Unassembled WGS sequence"/>
</dbReference>
<proteinExistence type="predicted"/>
<reference evidence="1 3" key="3">
    <citation type="journal article" date="2015" name="BMC Genomics">
        <title>Sex and parasites: genomic and transcriptomic analysis of Microbotryum lychnidis-dioicae, the biotrophic and plant-castrating anther smut fungus.</title>
        <authorList>
            <person name="Perlin M.H."/>
            <person name="Amselem J."/>
            <person name="Fontanillas E."/>
            <person name="Toh S.S."/>
            <person name="Chen Z."/>
            <person name="Goldberg J."/>
            <person name="Duplessis S."/>
            <person name="Henrissat B."/>
            <person name="Young S."/>
            <person name="Zeng Q."/>
            <person name="Aguileta G."/>
            <person name="Petit E."/>
            <person name="Badouin H."/>
            <person name="Andrews J."/>
            <person name="Razeeq D."/>
            <person name="Gabaldon T."/>
            <person name="Quesneville H."/>
            <person name="Giraud T."/>
            <person name="Hood M.E."/>
            <person name="Schultz D.J."/>
            <person name="Cuomo C.A."/>
        </authorList>
    </citation>
    <scope>NUCLEOTIDE SEQUENCE [LARGE SCALE GENOMIC DNA]</scope>
    <source>
        <strain evidence="3">p1A1 Lamole</strain>
        <strain evidence="1">P1A1 Lamole</strain>
    </source>
</reference>
<evidence type="ECO:0000313" key="3">
    <source>
        <dbReference type="Proteomes" id="UP000017200"/>
    </source>
</evidence>
<sequence>MTRVRGVYSFADYFVDEIVTLKGSTQYGVLESTSSYRPPAAASSHSPISIQRAGAWFLSRLSVNQFTTLGQRGLRHG</sequence>
<protein>
    <submittedName>
        <fullName evidence="1 2">Uncharacterized protein</fullName>
    </submittedName>
</protein>
<gene>
    <name evidence="1" type="ORF">MVLG_03632</name>
</gene>
<dbReference type="EMBL" id="GL541677">
    <property type="protein sequence ID" value="KDE06082.1"/>
    <property type="molecule type" value="Genomic_DNA"/>
</dbReference>
<reference evidence="3" key="1">
    <citation type="submission" date="2010-11" db="EMBL/GenBank/DDBJ databases">
        <title>The genome sequence of Microbotryum violaceum strain p1A1 Lamole.</title>
        <authorList>
            <person name="Cuomo C."/>
            <person name="Perlin M."/>
            <person name="Young S.K."/>
            <person name="Zeng Q."/>
            <person name="Gargeya S."/>
            <person name="Alvarado L."/>
            <person name="Berlin A."/>
            <person name="Chapman S.B."/>
            <person name="Chen Z."/>
            <person name="Freedman E."/>
            <person name="Gellesch M."/>
            <person name="Goldberg J."/>
            <person name="Griggs A."/>
            <person name="Gujja S."/>
            <person name="Heilman E."/>
            <person name="Heiman D."/>
            <person name="Howarth C."/>
            <person name="Mehta T."/>
            <person name="Neiman D."/>
            <person name="Pearson M."/>
            <person name="Roberts A."/>
            <person name="Saif S."/>
            <person name="Shea T."/>
            <person name="Shenoy N."/>
            <person name="Sisk P."/>
            <person name="Stolte C."/>
            <person name="Sykes S."/>
            <person name="White J."/>
            <person name="Yandava C."/>
            <person name="Haas B."/>
            <person name="Nusbaum C."/>
            <person name="Birren B."/>
        </authorList>
    </citation>
    <scope>NUCLEOTIDE SEQUENCE [LARGE SCALE GENOMIC DNA]</scope>
    <source>
        <strain evidence="3">p1A1 Lamole</strain>
    </source>
</reference>
<reference evidence="2" key="4">
    <citation type="submission" date="2015-06" db="UniProtKB">
        <authorList>
            <consortium name="EnsemblFungi"/>
        </authorList>
    </citation>
    <scope>IDENTIFICATION</scope>
</reference>
<organism evidence="1">
    <name type="scientific">Microbotryum lychnidis-dioicae (strain p1A1 Lamole / MvSl-1064)</name>
    <name type="common">Anther smut fungus</name>
    <dbReference type="NCBI Taxonomy" id="683840"/>
    <lineage>
        <taxon>Eukaryota</taxon>
        <taxon>Fungi</taxon>
        <taxon>Dikarya</taxon>
        <taxon>Basidiomycota</taxon>
        <taxon>Pucciniomycotina</taxon>
        <taxon>Microbotryomycetes</taxon>
        <taxon>Microbotryales</taxon>
        <taxon>Microbotryaceae</taxon>
        <taxon>Microbotryum</taxon>
    </lineage>
</organism>
<dbReference type="AlphaFoldDB" id="U5H8T3"/>
<dbReference type="EnsemblFungi" id="MVLG_03632T0">
    <property type="protein sequence ID" value="MVLG_03632T0"/>
    <property type="gene ID" value="MVLG_03632"/>
</dbReference>
<evidence type="ECO:0000313" key="2">
    <source>
        <dbReference type="EnsemblFungi" id="MVLG_03632T0"/>
    </source>
</evidence>
<accession>U5H8T3</accession>
<dbReference type="HOGENOM" id="CLU_2639957_0_0_1"/>
<evidence type="ECO:0000313" key="1">
    <source>
        <dbReference type="EMBL" id="KDE06082.1"/>
    </source>
</evidence>
<reference evidence="1" key="2">
    <citation type="submission" date="2010-11" db="EMBL/GenBank/DDBJ databases">
        <authorList>
            <consortium name="The Broad Institute Genome Sequencing Platform"/>
            <person name="Earl A."/>
            <person name="Ward D."/>
            <person name="Feldgarden M."/>
            <person name="Gevers D."/>
            <person name="Butler R."/>
            <person name="Young S.K."/>
            <person name="Zeng Q."/>
            <person name="Gargeya S."/>
            <person name="Fitzgerald M."/>
            <person name="Haas B."/>
            <person name="Abouelleil A."/>
            <person name="Alvarado L."/>
            <person name="Arachchi H.M."/>
            <person name="Berlin A."/>
            <person name="Brown A."/>
            <person name="Chapman S.B."/>
            <person name="Chen Z."/>
            <person name="Dunbar C."/>
            <person name="Freedman E."/>
            <person name="Gearin G."/>
            <person name="Gellesch M."/>
            <person name="Goldberg J."/>
            <person name="Griggs A."/>
            <person name="Gujja S."/>
            <person name="Heilman E."/>
            <person name="Heiman D."/>
            <person name="Howarth C."/>
            <person name="Larson L."/>
            <person name="Lui A."/>
            <person name="MacDonald P.J.P."/>
            <person name="Mehta T."/>
            <person name="Montmayeur A."/>
            <person name="Murphy C."/>
            <person name="Neiman D."/>
            <person name="Pearson M."/>
            <person name="Priest M."/>
            <person name="Roberts A."/>
            <person name="Saif S."/>
            <person name="Shea T."/>
            <person name="Shenoy N."/>
            <person name="Sisk P."/>
            <person name="Stolte C."/>
            <person name="Sykes S."/>
            <person name="White J."/>
            <person name="Yandava C."/>
            <person name="Wortman J."/>
            <person name="Nusbaum C."/>
            <person name="Birren B."/>
        </authorList>
    </citation>
    <scope>NUCLEOTIDE SEQUENCE</scope>
    <source>
        <strain evidence="1">P1A1 Lamole</strain>
    </source>
</reference>